<reference evidence="1" key="1">
    <citation type="submission" date="2018-02" db="EMBL/GenBank/DDBJ databases">
        <title>Rhizophora mucronata_Transcriptome.</title>
        <authorList>
            <person name="Meera S.P."/>
            <person name="Sreeshan A."/>
            <person name="Augustine A."/>
        </authorList>
    </citation>
    <scope>NUCLEOTIDE SEQUENCE</scope>
    <source>
        <tissue evidence="1">Leaf</tissue>
    </source>
</reference>
<accession>A0A2P2QHT6</accession>
<organism evidence="1">
    <name type="scientific">Rhizophora mucronata</name>
    <name type="common">Asiatic mangrove</name>
    <dbReference type="NCBI Taxonomy" id="61149"/>
    <lineage>
        <taxon>Eukaryota</taxon>
        <taxon>Viridiplantae</taxon>
        <taxon>Streptophyta</taxon>
        <taxon>Embryophyta</taxon>
        <taxon>Tracheophyta</taxon>
        <taxon>Spermatophyta</taxon>
        <taxon>Magnoliopsida</taxon>
        <taxon>eudicotyledons</taxon>
        <taxon>Gunneridae</taxon>
        <taxon>Pentapetalae</taxon>
        <taxon>rosids</taxon>
        <taxon>fabids</taxon>
        <taxon>Malpighiales</taxon>
        <taxon>Rhizophoraceae</taxon>
        <taxon>Rhizophora</taxon>
    </lineage>
</organism>
<evidence type="ECO:0000313" key="1">
    <source>
        <dbReference type="EMBL" id="MBX66568.1"/>
    </source>
</evidence>
<dbReference type="AlphaFoldDB" id="A0A2P2QHT6"/>
<proteinExistence type="predicted"/>
<name>A0A2P2QHT6_RHIMU</name>
<dbReference type="EMBL" id="GGEC01086084">
    <property type="protein sequence ID" value="MBX66568.1"/>
    <property type="molecule type" value="Transcribed_RNA"/>
</dbReference>
<protein>
    <submittedName>
        <fullName evidence="1">Uncharacterized protein</fullName>
    </submittedName>
</protein>
<sequence length="29" mass="3476">MVLAFLSIEFTRSSMEFFQKINWHILCAL</sequence>